<accession>A0A0H3MFS1</accession>
<proteinExistence type="predicted"/>
<sequence>MHLAHRVASSRDTPSSSATPNAVSGSASNAADRPCLVRPPTAPPWAHGPRLRRDPTGGGSTPSIVLSRSTDRSKDGHRIVPAGARKSGVRASTGRLPSTRKTTRSPDCRPSASRTAFGTVTCPFDVTMGSSECLLHRCRTPPVPSHSVELLVAANPAEDSRLPYLIRLPVGAGLVFATSDVWPRTKALYCHRLDIADWPADPVVVDRVELRSCSRRGAAIDVVAARARENRSQLVHTMARGRQVVFWQSPKTRKQSRPGVRTPTARAAGIPELHIVVDAHERYPYTFADKPAKTTREALPCGDYGLKVAGQLVAAVERKALADLTSGVLNGNLKYQLTELAALPRAAVVVEDRYSEIFAHSFARPTAIADGLAELQIGFPNVPIVFCQTRKLAQEYTYRYLAAALTWFVDDADATTVFEPAAAEPEPSSAELRAWAKSVGLPVSDRGRLRPQILQAWRAAHPR</sequence>
<dbReference type="GO" id="GO:0006259">
    <property type="term" value="P:DNA metabolic process"/>
    <property type="evidence" value="ECO:0007669"/>
    <property type="project" value="UniProtKB-ARBA"/>
</dbReference>
<dbReference type="Pfam" id="PF23359">
    <property type="entry name" value="Lsr2_DNA-bd"/>
    <property type="match status" value="1"/>
</dbReference>
<organism evidence="4 5">
    <name type="scientific">Mycobacterium bovis (strain BCG / Pasteur 1173P2)</name>
    <dbReference type="NCBI Taxonomy" id="410289"/>
    <lineage>
        <taxon>Bacteria</taxon>
        <taxon>Bacillati</taxon>
        <taxon>Actinomycetota</taxon>
        <taxon>Actinomycetes</taxon>
        <taxon>Mycobacteriales</taxon>
        <taxon>Mycobacteriaceae</taxon>
        <taxon>Mycobacterium</taxon>
        <taxon>Mycobacterium tuberculosis complex</taxon>
    </lineage>
</organism>
<dbReference type="Gene3D" id="4.10.320.10">
    <property type="entry name" value="E3-binding domain"/>
    <property type="match status" value="1"/>
</dbReference>
<dbReference type="InterPro" id="IPR055370">
    <property type="entry name" value="Lsr2_DNA-bd"/>
</dbReference>
<dbReference type="SMR" id="A0A0H3MFS1"/>
<dbReference type="HOGENOM" id="CLU_047238_0_0_11"/>
<dbReference type="GO" id="GO:0004518">
    <property type="term" value="F:nuclease activity"/>
    <property type="evidence" value="ECO:0007669"/>
    <property type="project" value="InterPro"/>
</dbReference>
<dbReference type="Gene3D" id="3.40.50.10130">
    <property type="match status" value="1"/>
</dbReference>
<dbReference type="InterPro" id="IPR036625">
    <property type="entry name" value="E3-bd_dom_sf"/>
</dbReference>
<dbReference type="EMBL" id="AM408590">
    <property type="protein sequence ID" value="CAL72538.1"/>
    <property type="molecule type" value="Genomic_DNA"/>
</dbReference>
<gene>
    <name evidence="4" type="ordered locus">BCG_2550</name>
</gene>
<feature type="region of interest" description="Disordered" evidence="2">
    <location>
        <begin position="1"/>
        <end position="112"/>
    </location>
</feature>
<feature type="compositionally biased region" description="Basic and acidic residues" evidence="2">
    <location>
        <begin position="69"/>
        <end position="78"/>
    </location>
</feature>
<keyword evidence="1" id="KW-0238">DNA-binding</keyword>
<feature type="compositionally biased region" description="Polar residues" evidence="2">
    <location>
        <begin position="10"/>
        <end position="29"/>
    </location>
</feature>
<dbReference type="InterPro" id="IPR011335">
    <property type="entry name" value="Restrct_endonuc-II-like"/>
</dbReference>
<feature type="domain" description="ERCC4" evidence="3">
    <location>
        <begin position="274"/>
        <end position="354"/>
    </location>
</feature>
<dbReference type="SUPFAM" id="SSF52980">
    <property type="entry name" value="Restriction endonuclease-like"/>
    <property type="match status" value="1"/>
</dbReference>
<evidence type="ECO:0000313" key="5">
    <source>
        <dbReference type="Proteomes" id="UP000001472"/>
    </source>
</evidence>
<dbReference type="GO" id="GO:0003677">
    <property type="term" value="F:DNA binding"/>
    <property type="evidence" value="ECO:0007669"/>
    <property type="project" value="UniProtKB-KW"/>
</dbReference>
<dbReference type="AlphaFoldDB" id="A0A0H3MFS1"/>
<reference evidence="4 5" key="1">
    <citation type="journal article" date="2007" name="Proc. Natl. Acad. Sci. U.S.A.">
        <title>Genome plasticity of BCG and impact on vaccine efficacy.</title>
        <authorList>
            <person name="Brosch R."/>
            <person name="Gordon S.V."/>
            <person name="Garnier T."/>
            <person name="Eiglmeier K."/>
            <person name="Frigui W."/>
            <person name="Valenti P."/>
            <person name="Dos Santos S."/>
            <person name="Duthoy S."/>
            <person name="Lacroix C."/>
            <person name="Garcia-Pelayo C."/>
            <person name="Inwald J.K."/>
            <person name="Golby P."/>
            <person name="Garcia J.N."/>
            <person name="Hewinson R.G."/>
            <person name="Behr M.A."/>
            <person name="Quail M.A."/>
            <person name="Churcher C."/>
            <person name="Barrell B.G."/>
            <person name="Parkhill J."/>
            <person name="Cole S.T."/>
        </authorList>
    </citation>
    <scope>NUCLEOTIDE SEQUENCE [LARGE SCALE GENOMIC DNA]</scope>
    <source>
        <strain evidence="5">BCG / Pasteur 1173P2</strain>
    </source>
</reference>
<evidence type="ECO:0000256" key="2">
    <source>
        <dbReference type="SAM" id="MobiDB-lite"/>
    </source>
</evidence>
<evidence type="ECO:0000259" key="3">
    <source>
        <dbReference type="SMART" id="SM00891"/>
    </source>
</evidence>
<evidence type="ECO:0000313" key="4">
    <source>
        <dbReference type="EMBL" id="CAL72538.1"/>
    </source>
</evidence>
<dbReference type="KEGG" id="mbb:BCG_2550"/>
<name>A0A0H3MFS1_MYCBP</name>
<dbReference type="GO" id="GO:0016746">
    <property type="term" value="F:acyltransferase activity"/>
    <property type="evidence" value="ECO:0007669"/>
    <property type="project" value="InterPro"/>
</dbReference>
<dbReference type="Pfam" id="PF02732">
    <property type="entry name" value="ERCC4"/>
    <property type="match status" value="1"/>
</dbReference>
<dbReference type="SMART" id="SM00891">
    <property type="entry name" value="ERCC4"/>
    <property type="match status" value="1"/>
</dbReference>
<dbReference type="InterPro" id="IPR006166">
    <property type="entry name" value="ERCC4_domain"/>
</dbReference>
<protein>
    <recommendedName>
        <fullName evidence="3">ERCC4 domain-containing protein</fullName>
    </recommendedName>
</protein>
<evidence type="ECO:0000256" key="1">
    <source>
        <dbReference type="ARBA" id="ARBA00023125"/>
    </source>
</evidence>
<dbReference type="Proteomes" id="UP000001472">
    <property type="component" value="Chromosome"/>
</dbReference>